<dbReference type="Proteomes" id="UP001345691">
    <property type="component" value="Unassembled WGS sequence"/>
</dbReference>
<evidence type="ECO:0000313" key="3">
    <source>
        <dbReference type="Proteomes" id="UP001345691"/>
    </source>
</evidence>
<protein>
    <submittedName>
        <fullName evidence="2">Uncharacterized protein</fullName>
    </submittedName>
</protein>
<organism evidence="2 3">
    <name type="scientific">Exophiala sideris</name>
    <dbReference type="NCBI Taxonomy" id="1016849"/>
    <lineage>
        <taxon>Eukaryota</taxon>
        <taxon>Fungi</taxon>
        <taxon>Dikarya</taxon>
        <taxon>Ascomycota</taxon>
        <taxon>Pezizomycotina</taxon>
        <taxon>Eurotiomycetes</taxon>
        <taxon>Chaetothyriomycetidae</taxon>
        <taxon>Chaetothyriales</taxon>
        <taxon>Herpotrichiellaceae</taxon>
        <taxon>Exophiala</taxon>
    </lineage>
</organism>
<feature type="region of interest" description="Disordered" evidence="1">
    <location>
        <begin position="135"/>
        <end position="155"/>
    </location>
</feature>
<proteinExistence type="predicted"/>
<name>A0ABR0IY87_9EURO</name>
<keyword evidence="3" id="KW-1185">Reference proteome</keyword>
<sequence>MTTISSDDLAELPTPEMITLLFKCHKSTTLLSVLPTTPFPEIKALLLGALQSRKVETMPNSSIPLPENPEKIEFGVLADKKDASKGWVPLEIKEQEIAGAKGIKKKVGGKNSVLNESPLGAGLTDGSWVAYRVKPSQKETQDEEMKDDAGTPEIDIEEDPGWDVVIASFEDEAERQPFTNLSNDRMLHLKNFGARRPHPNMRCLQGVLANCAAGKETMSKVCLKDDTFHLDAHRKTSACQRQTACQNSDVMSSVNSGSGQPCGMSWTVRSIISDPQADFDIKDIEGQQDAKCAKYIHANSPRSSWEC</sequence>
<evidence type="ECO:0000313" key="2">
    <source>
        <dbReference type="EMBL" id="KAK5051789.1"/>
    </source>
</evidence>
<dbReference type="EMBL" id="JAVRRF010000032">
    <property type="protein sequence ID" value="KAK5051789.1"/>
    <property type="molecule type" value="Genomic_DNA"/>
</dbReference>
<accession>A0ABR0IY87</accession>
<gene>
    <name evidence="2" type="ORF">LTR69_010080</name>
</gene>
<evidence type="ECO:0000256" key="1">
    <source>
        <dbReference type="SAM" id="MobiDB-lite"/>
    </source>
</evidence>
<reference evidence="2 3" key="1">
    <citation type="submission" date="2023-08" db="EMBL/GenBank/DDBJ databases">
        <title>Black Yeasts Isolated from many extreme environments.</title>
        <authorList>
            <person name="Coleine C."/>
            <person name="Stajich J.E."/>
            <person name="Selbmann L."/>
        </authorList>
    </citation>
    <scope>NUCLEOTIDE SEQUENCE [LARGE SCALE GENOMIC DNA]</scope>
    <source>
        <strain evidence="2 3">CCFEE 6328</strain>
    </source>
</reference>
<comment type="caution">
    <text evidence="2">The sequence shown here is derived from an EMBL/GenBank/DDBJ whole genome shotgun (WGS) entry which is preliminary data.</text>
</comment>